<dbReference type="AlphaFoldDB" id="A0A9P2TBA7"/>
<keyword evidence="2" id="KW-1185">Reference proteome</keyword>
<organism evidence="1 2">
    <name type="scientific">Thermobifida fusca TM51</name>
    <dbReference type="NCBI Taxonomy" id="1169414"/>
    <lineage>
        <taxon>Bacteria</taxon>
        <taxon>Bacillati</taxon>
        <taxon>Actinomycetota</taxon>
        <taxon>Actinomycetes</taxon>
        <taxon>Streptosporangiales</taxon>
        <taxon>Nocardiopsidaceae</taxon>
        <taxon>Thermobifida</taxon>
    </lineage>
</organism>
<protein>
    <submittedName>
        <fullName evidence="1">Uncharacterized protein</fullName>
    </submittedName>
</protein>
<dbReference type="EMBL" id="AOSG01000047">
    <property type="protein sequence ID" value="EOR71185.1"/>
    <property type="molecule type" value="Genomic_DNA"/>
</dbReference>
<comment type="caution">
    <text evidence="1">The sequence shown here is derived from an EMBL/GenBank/DDBJ whole genome shotgun (WGS) entry which is preliminary data.</text>
</comment>
<reference evidence="1 2" key="1">
    <citation type="journal article" date="2013" name="Genome Announc.">
        <title>Draft Genome Sequence of the Lignocellulose Decomposer Thermobifida fusca Strain TM51.</title>
        <authorList>
            <person name="Toth A."/>
            <person name="Barna T."/>
            <person name="Nagy I."/>
            <person name="Horvath B."/>
            <person name="Nagy I."/>
            <person name="Tancsics A."/>
            <person name="Kriszt B."/>
            <person name="Baka E."/>
            <person name="Fekete C."/>
            <person name="Kukolya J."/>
        </authorList>
    </citation>
    <scope>NUCLEOTIDE SEQUENCE [LARGE SCALE GENOMIC DNA]</scope>
    <source>
        <strain evidence="1 2">TM51</strain>
    </source>
</reference>
<accession>A0A9P2TBA7</accession>
<evidence type="ECO:0000313" key="2">
    <source>
        <dbReference type="Proteomes" id="UP000014184"/>
    </source>
</evidence>
<gene>
    <name evidence="1" type="ORF">TM51_08971</name>
</gene>
<sequence length="140" mass="14512">MMSTTASQPVRLNALEIGIIALVSDSHALARCGRPMALSVAGHDHHIVSVQPVDAPLWTPLISRDAALAALPGRDASADEVLAAVAALARRIAPPGHLVDVGARGVFVDAAAKTRIPAPVVITPQEEWGAVRAVVSRWAA</sequence>
<proteinExistence type="predicted"/>
<dbReference type="Proteomes" id="UP000014184">
    <property type="component" value="Unassembled WGS sequence"/>
</dbReference>
<evidence type="ECO:0000313" key="1">
    <source>
        <dbReference type="EMBL" id="EOR71185.1"/>
    </source>
</evidence>
<dbReference type="RefSeq" id="WP_011292164.1">
    <property type="nucleotide sequence ID" value="NZ_AOSG01000047.1"/>
</dbReference>
<name>A0A9P2TBA7_THEFU</name>